<dbReference type="AlphaFoldDB" id="A0A5B7IRM5"/>
<proteinExistence type="predicted"/>
<evidence type="ECO:0000256" key="1">
    <source>
        <dbReference type="SAM" id="MobiDB-lite"/>
    </source>
</evidence>
<sequence length="61" mass="6464">MLPKGIRISESLIGGRDPDELKGSPSWEGCQEVAGRLSSWKGGEEGGGGWRPGSHHGLARH</sequence>
<evidence type="ECO:0000313" key="3">
    <source>
        <dbReference type="Proteomes" id="UP000324222"/>
    </source>
</evidence>
<accession>A0A5B7IRM5</accession>
<dbReference type="EMBL" id="VSRR010074072">
    <property type="protein sequence ID" value="MPC87300.1"/>
    <property type="molecule type" value="Genomic_DNA"/>
</dbReference>
<comment type="caution">
    <text evidence="2">The sequence shown here is derived from an EMBL/GenBank/DDBJ whole genome shotgun (WGS) entry which is preliminary data.</text>
</comment>
<keyword evidence="3" id="KW-1185">Reference proteome</keyword>
<name>A0A5B7IRM5_PORTR</name>
<organism evidence="2 3">
    <name type="scientific">Portunus trituberculatus</name>
    <name type="common">Swimming crab</name>
    <name type="synonym">Neptunus trituberculatus</name>
    <dbReference type="NCBI Taxonomy" id="210409"/>
    <lineage>
        <taxon>Eukaryota</taxon>
        <taxon>Metazoa</taxon>
        <taxon>Ecdysozoa</taxon>
        <taxon>Arthropoda</taxon>
        <taxon>Crustacea</taxon>
        <taxon>Multicrustacea</taxon>
        <taxon>Malacostraca</taxon>
        <taxon>Eumalacostraca</taxon>
        <taxon>Eucarida</taxon>
        <taxon>Decapoda</taxon>
        <taxon>Pleocyemata</taxon>
        <taxon>Brachyura</taxon>
        <taxon>Eubrachyura</taxon>
        <taxon>Portunoidea</taxon>
        <taxon>Portunidae</taxon>
        <taxon>Portuninae</taxon>
        <taxon>Portunus</taxon>
    </lineage>
</organism>
<gene>
    <name evidence="2" type="ORF">E2C01_082158</name>
</gene>
<reference evidence="2 3" key="1">
    <citation type="submission" date="2019-05" db="EMBL/GenBank/DDBJ databases">
        <title>Another draft genome of Portunus trituberculatus and its Hox gene families provides insights of decapod evolution.</title>
        <authorList>
            <person name="Jeong J.-H."/>
            <person name="Song I."/>
            <person name="Kim S."/>
            <person name="Choi T."/>
            <person name="Kim D."/>
            <person name="Ryu S."/>
            <person name="Kim W."/>
        </authorList>
    </citation>
    <scope>NUCLEOTIDE SEQUENCE [LARGE SCALE GENOMIC DNA]</scope>
    <source>
        <tissue evidence="2">Muscle</tissue>
    </source>
</reference>
<protein>
    <submittedName>
        <fullName evidence="2">Uncharacterized protein</fullName>
    </submittedName>
</protein>
<evidence type="ECO:0000313" key="2">
    <source>
        <dbReference type="EMBL" id="MPC87300.1"/>
    </source>
</evidence>
<feature type="region of interest" description="Disordered" evidence="1">
    <location>
        <begin position="1"/>
        <end position="61"/>
    </location>
</feature>
<dbReference type="Proteomes" id="UP000324222">
    <property type="component" value="Unassembled WGS sequence"/>
</dbReference>